<evidence type="ECO:0000313" key="1">
    <source>
        <dbReference type="EMBL" id="TXJ30478.1"/>
    </source>
</evidence>
<accession>A0A5C8DZA6</accession>
<name>A0A5C8DZA6_9SPIR</name>
<dbReference type="EMBL" id="SAXX01000023">
    <property type="protein sequence ID" value="TXJ30478.1"/>
    <property type="molecule type" value="Genomic_DNA"/>
</dbReference>
<evidence type="ECO:0000313" key="2">
    <source>
        <dbReference type="Proteomes" id="UP000324707"/>
    </source>
</evidence>
<gene>
    <name evidence="1" type="ORF">EPJ69_10455</name>
</gene>
<organism evidence="1 2">
    <name type="scientific">Brachyspira aalborgi</name>
    <dbReference type="NCBI Taxonomy" id="29522"/>
    <lineage>
        <taxon>Bacteria</taxon>
        <taxon>Pseudomonadati</taxon>
        <taxon>Spirochaetota</taxon>
        <taxon>Spirochaetia</taxon>
        <taxon>Brachyspirales</taxon>
        <taxon>Brachyspiraceae</taxon>
        <taxon>Brachyspira</taxon>
    </lineage>
</organism>
<dbReference type="RefSeq" id="WP_147737335.1">
    <property type="nucleotide sequence ID" value="NZ_SAXX01000023.1"/>
</dbReference>
<protein>
    <recommendedName>
        <fullName evidence="3">Zinc ribbon domain-containing protein</fullName>
    </recommendedName>
</protein>
<dbReference type="Proteomes" id="UP000324707">
    <property type="component" value="Unassembled WGS sequence"/>
</dbReference>
<proteinExistence type="predicted"/>
<evidence type="ECO:0008006" key="3">
    <source>
        <dbReference type="Google" id="ProtNLM"/>
    </source>
</evidence>
<dbReference type="AlphaFoldDB" id="A0A5C8DZA6"/>
<reference evidence="1 2" key="1">
    <citation type="journal article" date="1992" name="Lakartidningen">
        <title>[Penicillin V and not amoxicillin is the first choice preparation in acute otitis].</title>
        <authorList>
            <person name="Kamme C."/>
            <person name="Lundgren K."/>
            <person name="Prellner K."/>
        </authorList>
    </citation>
    <scope>NUCLEOTIDE SEQUENCE [LARGE SCALE GENOMIC DNA]</scope>
    <source>
        <strain evidence="1 2">PC5538III-lc</strain>
    </source>
</reference>
<sequence length="81" mass="9198">MLPNKPPYFYKCKSCGEIFSSKRKGMFTKLLSEILDMASKPPICEDPPPNINNKHYIDLFSGKAKCPKCGSKKVREIPFSK</sequence>
<comment type="caution">
    <text evidence="1">The sequence shown here is derived from an EMBL/GenBank/DDBJ whole genome shotgun (WGS) entry which is preliminary data.</text>
</comment>